<evidence type="ECO:0000259" key="18">
    <source>
        <dbReference type="PROSITE" id="PS51103"/>
    </source>
</evidence>
<dbReference type="InterPro" id="IPR013013">
    <property type="entry name" value="PTS_EIIC_1"/>
</dbReference>
<dbReference type="PROSITE" id="PS00371">
    <property type="entry name" value="PTS_EIIA_TYPE_1_HIS"/>
    <property type="match status" value="1"/>
</dbReference>
<feature type="domain" description="PTS EIIB type-1" evidence="17">
    <location>
        <begin position="3"/>
        <end position="86"/>
    </location>
</feature>
<keyword evidence="3" id="KW-1003">Cell membrane</keyword>
<dbReference type="Proteomes" id="UP000050920">
    <property type="component" value="Unassembled WGS sequence"/>
</dbReference>
<dbReference type="CDD" id="cd00212">
    <property type="entry name" value="PTS_IIB_glc"/>
    <property type="match status" value="1"/>
</dbReference>
<dbReference type="FunFam" id="2.70.70.10:FF:000001">
    <property type="entry name" value="PTS system glucose-specific IIA component"/>
    <property type="match status" value="1"/>
</dbReference>
<evidence type="ECO:0000313" key="19">
    <source>
        <dbReference type="EMBL" id="KRO28497.1"/>
    </source>
</evidence>
<dbReference type="InterPro" id="IPR001996">
    <property type="entry name" value="PTS_IIB_1"/>
</dbReference>
<dbReference type="Pfam" id="PF00367">
    <property type="entry name" value="PTS_EIIB"/>
    <property type="match status" value="1"/>
</dbReference>
<dbReference type="PROSITE" id="PS51098">
    <property type="entry name" value="PTS_EIIB_TYPE_1"/>
    <property type="match status" value="1"/>
</dbReference>
<gene>
    <name evidence="19" type="ORF">DY78_GL002339</name>
</gene>
<accession>A0A0R2NS12</accession>
<evidence type="ECO:0000313" key="20">
    <source>
        <dbReference type="Proteomes" id="UP000050920"/>
    </source>
</evidence>
<sequence>MDHAAVANRVLAAIGKNNIAAAAHCATRLRLVVKDESKIDQTALDNDDDVKGTFKIDGQYQVIIGPGDVNKVYDHLIATTGLKEVTPDDLKAIAQEGKRPNPIMALVKLLSDIFVPLIPALVAGGLLMALNNVLTSNNLFGAKSIIEMYPGMSGIAGMINMLASAPFTFMPILIGFSATRRFGGNAYLGASIGMAMVMPQLVNGYNVAATIEAGKMTYWSIFGLHVAQAGYQGQVLPVLAVAWILANLEKWLHKKMPATLDFIFTPMIAVIVTGFLTFTIVGPFMRIVSDGLTNSLVWLYSTAGFVGTAIFGTFYSAIVVTGLHQSFPAIETQLLTNIAKTGGDFIFPIASMANAAQGAACLAVFFITNNKKQKGLASSAGLSALLGITEPAIFGVNLKLKFPFFCAMGASGIACIFIGLFKVLSSALGAAGIIGFISLPAKSYLPFFFSIMVSIVLAFASTYIYGKRVMGKTNDNLQPATDAVAINSTPATADTTENSVVDELIAAPIDGQALPLSDVADQVFSAEIMGKGAAISPSDTHVYAPADGLITVAYATKHAYGIKTDDGAEVLIHLGIDTVDLKGAHFEANVKQGDLVKKGDLLGTYDYPEIKAAGYDPTVMVVITNTLSYGAVDQLSTDTITAGENLIALTAQTKNSASAISM</sequence>
<evidence type="ECO:0000256" key="8">
    <source>
        <dbReference type="ARBA" id="ARBA00022777"/>
    </source>
</evidence>
<dbReference type="InterPro" id="IPR003352">
    <property type="entry name" value="PTS_EIIC"/>
</dbReference>
<evidence type="ECO:0000259" key="16">
    <source>
        <dbReference type="PROSITE" id="PS51093"/>
    </source>
</evidence>
<dbReference type="NCBIfam" id="TIGR01996">
    <property type="entry name" value="PTS-II-BC-sucr"/>
    <property type="match status" value="1"/>
</dbReference>
<keyword evidence="9 15" id="KW-1133">Transmembrane helix</keyword>
<reference evidence="19 20" key="1">
    <citation type="journal article" date="2015" name="Genome Announc.">
        <title>Expanding the biotechnology potential of lactobacilli through comparative genomics of 213 strains and associated genera.</title>
        <authorList>
            <person name="Sun Z."/>
            <person name="Harris H.M."/>
            <person name="McCann A."/>
            <person name="Guo C."/>
            <person name="Argimon S."/>
            <person name="Zhang W."/>
            <person name="Yang X."/>
            <person name="Jeffery I.B."/>
            <person name="Cooney J.C."/>
            <person name="Kagawa T.F."/>
            <person name="Liu W."/>
            <person name="Song Y."/>
            <person name="Salvetti E."/>
            <person name="Wrobel A."/>
            <person name="Rasinkangas P."/>
            <person name="Parkhill J."/>
            <person name="Rea M.C."/>
            <person name="O'Sullivan O."/>
            <person name="Ritari J."/>
            <person name="Douillard F.P."/>
            <person name="Paul Ross R."/>
            <person name="Yang R."/>
            <person name="Briner A.E."/>
            <person name="Felis G.E."/>
            <person name="de Vos W.M."/>
            <person name="Barrangou R."/>
            <person name="Klaenhammer T.R."/>
            <person name="Caufield P.W."/>
            <person name="Cui Y."/>
            <person name="Zhang H."/>
            <person name="O'Toole P.W."/>
        </authorList>
    </citation>
    <scope>NUCLEOTIDE SEQUENCE [LARGE SCALE GENOMIC DNA]</scope>
    <source>
        <strain evidence="19 20">DSM 21115</strain>
    </source>
</reference>
<dbReference type="GO" id="GO:0016301">
    <property type="term" value="F:kinase activity"/>
    <property type="evidence" value="ECO:0007669"/>
    <property type="project" value="UniProtKB-KW"/>
</dbReference>
<keyword evidence="5" id="KW-0808">Transferase</keyword>
<feature type="transmembrane region" description="Helical" evidence="15">
    <location>
        <begin position="186"/>
        <end position="209"/>
    </location>
</feature>
<dbReference type="InterPro" id="IPR010973">
    <property type="entry name" value="PTS_IIBC_sucr"/>
</dbReference>
<dbReference type="PANTHER" id="PTHR30175">
    <property type="entry name" value="PHOSPHOTRANSFERASE SYSTEM TRANSPORT PROTEIN"/>
    <property type="match status" value="1"/>
</dbReference>
<feature type="transmembrane region" description="Helical" evidence="15">
    <location>
        <begin position="154"/>
        <end position="174"/>
    </location>
</feature>
<evidence type="ECO:0000256" key="5">
    <source>
        <dbReference type="ARBA" id="ARBA00022679"/>
    </source>
</evidence>
<dbReference type="NCBIfam" id="TIGR00830">
    <property type="entry name" value="PTBA"/>
    <property type="match status" value="1"/>
</dbReference>
<feature type="transmembrane region" description="Helical" evidence="15">
    <location>
        <begin position="297"/>
        <end position="324"/>
    </location>
</feature>
<dbReference type="EC" id="2.7.1.211" evidence="11"/>
<evidence type="ECO:0000256" key="3">
    <source>
        <dbReference type="ARBA" id="ARBA00022475"/>
    </source>
</evidence>
<keyword evidence="7 15" id="KW-0812">Transmembrane</keyword>
<feature type="active site" description="Phosphocysteine intermediate; for EIIB activity" evidence="14">
    <location>
        <position position="25"/>
    </location>
</feature>
<feature type="transmembrane region" description="Helical" evidence="15">
    <location>
        <begin position="113"/>
        <end position="134"/>
    </location>
</feature>
<dbReference type="InterPro" id="IPR001127">
    <property type="entry name" value="PTS_EIIA_1_perm"/>
</dbReference>
<feature type="transmembrane region" description="Helical" evidence="15">
    <location>
        <begin position="260"/>
        <end position="285"/>
    </location>
</feature>
<protein>
    <recommendedName>
        <fullName evidence="11">protein-N(pi)-phosphohistidine--sucrose phosphotransferase</fullName>
        <ecNumber evidence="11">2.7.1.211</ecNumber>
    </recommendedName>
</protein>
<evidence type="ECO:0000256" key="9">
    <source>
        <dbReference type="ARBA" id="ARBA00022989"/>
    </source>
</evidence>
<comment type="subcellular location">
    <subcellularLocation>
        <location evidence="1">Cell membrane</location>
        <topology evidence="1">Multi-pass membrane protein</topology>
    </subcellularLocation>
</comment>
<keyword evidence="8" id="KW-0418">Kinase</keyword>
<dbReference type="Pfam" id="PF02378">
    <property type="entry name" value="PTS_EIIC"/>
    <property type="match status" value="1"/>
</dbReference>
<dbReference type="EMBL" id="AYGX02000040">
    <property type="protein sequence ID" value="KRO28497.1"/>
    <property type="molecule type" value="Genomic_DNA"/>
</dbReference>
<dbReference type="GO" id="GO:0009401">
    <property type="term" value="P:phosphoenolpyruvate-dependent sugar phosphotransferase system"/>
    <property type="evidence" value="ECO:0007669"/>
    <property type="project" value="UniProtKB-KW"/>
</dbReference>
<evidence type="ECO:0000256" key="12">
    <source>
        <dbReference type="ARBA" id="ARBA00045139"/>
    </source>
</evidence>
<dbReference type="Gene3D" id="2.70.70.10">
    <property type="entry name" value="Glucose Permease (Domain IIA)"/>
    <property type="match status" value="1"/>
</dbReference>
<dbReference type="PROSITE" id="PS51093">
    <property type="entry name" value="PTS_EIIA_TYPE_1"/>
    <property type="match status" value="1"/>
</dbReference>
<keyword evidence="10 15" id="KW-0472">Membrane</keyword>
<feature type="domain" description="PTS EIIC type-1" evidence="18">
    <location>
        <begin position="121"/>
        <end position="483"/>
    </location>
</feature>
<keyword evidence="20" id="KW-1185">Reference proteome</keyword>
<name>A0A0R2NS12_9LACO</name>
<evidence type="ECO:0000259" key="17">
    <source>
        <dbReference type="PROSITE" id="PS51098"/>
    </source>
</evidence>
<dbReference type="NCBIfam" id="TIGR00826">
    <property type="entry name" value="EIIB_glc"/>
    <property type="match status" value="1"/>
</dbReference>
<dbReference type="Gene3D" id="3.30.1360.60">
    <property type="entry name" value="Glucose permease domain IIB"/>
    <property type="match status" value="1"/>
</dbReference>
<dbReference type="InterPro" id="IPR036878">
    <property type="entry name" value="Glu_permease_IIB"/>
</dbReference>
<feature type="transmembrane region" description="Helical" evidence="15">
    <location>
        <begin position="412"/>
        <end position="438"/>
    </location>
</feature>
<comment type="function">
    <text evidence="12">The phosphoenolpyruvate-dependent sugar phosphotransferase system (sugar PTS), a major carbohydrate active transport system, catalyzes the phosphorylation of incoming sugar substrates concomitantly with their translocation across the cell membrane. This system is involved in sucrose transport.</text>
</comment>
<evidence type="ECO:0000256" key="2">
    <source>
        <dbReference type="ARBA" id="ARBA00022448"/>
    </source>
</evidence>
<dbReference type="InterPro" id="IPR011055">
    <property type="entry name" value="Dup_hybrid_motif"/>
</dbReference>
<evidence type="ECO:0000256" key="15">
    <source>
        <dbReference type="SAM" id="Phobius"/>
    </source>
</evidence>
<evidence type="ECO:0000256" key="6">
    <source>
        <dbReference type="ARBA" id="ARBA00022683"/>
    </source>
</evidence>
<feature type="transmembrane region" description="Helical" evidence="15">
    <location>
        <begin position="229"/>
        <end position="248"/>
    </location>
</feature>
<dbReference type="AlphaFoldDB" id="A0A0R2NS12"/>
<comment type="caution">
    <text evidence="19">The sequence shown here is derived from an EMBL/GenBank/DDBJ whole genome shotgun (WGS) entry which is preliminary data.</text>
</comment>
<feature type="transmembrane region" description="Helical" evidence="15">
    <location>
        <begin position="444"/>
        <end position="465"/>
    </location>
</feature>
<dbReference type="GO" id="GO:0005886">
    <property type="term" value="C:plasma membrane"/>
    <property type="evidence" value="ECO:0007669"/>
    <property type="project" value="UniProtKB-SubCell"/>
</dbReference>
<evidence type="ECO:0000256" key="13">
    <source>
        <dbReference type="ARBA" id="ARBA00048931"/>
    </source>
</evidence>
<keyword evidence="6" id="KW-0598">Phosphotransferase system</keyword>
<dbReference type="PROSITE" id="PS51103">
    <property type="entry name" value="PTS_EIIC_TYPE_1"/>
    <property type="match status" value="1"/>
</dbReference>
<dbReference type="GO" id="GO:0015771">
    <property type="term" value="P:trehalose transport"/>
    <property type="evidence" value="ECO:0007669"/>
    <property type="project" value="TreeGrafter"/>
</dbReference>
<comment type="catalytic activity">
    <reaction evidence="13">
        <text>N(pros)-phospho-L-histidyl-[protein](out) + sucrose = sucrose 6(G)-phosphate(in) + L-histidyl-[protein]</text>
        <dbReference type="Rhea" id="RHEA:49236"/>
        <dbReference type="Rhea" id="RHEA-COMP:9745"/>
        <dbReference type="Rhea" id="RHEA-COMP:9746"/>
        <dbReference type="ChEBI" id="CHEBI:17992"/>
        <dbReference type="ChEBI" id="CHEBI:29979"/>
        <dbReference type="ChEBI" id="CHEBI:64837"/>
        <dbReference type="ChEBI" id="CHEBI:91002"/>
        <dbReference type="EC" id="2.7.1.211"/>
    </reaction>
</comment>
<dbReference type="PROSITE" id="PS01035">
    <property type="entry name" value="PTS_EIIB_TYPE_1_CYS"/>
    <property type="match status" value="1"/>
</dbReference>
<dbReference type="GO" id="GO:0008982">
    <property type="term" value="F:protein-N(PI)-phosphohistidine-sugar phosphotransferase activity"/>
    <property type="evidence" value="ECO:0007669"/>
    <property type="project" value="InterPro"/>
</dbReference>
<dbReference type="SUPFAM" id="SSF51261">
    <property type="entry name" value="Duplicated hybrid motif"/>
    <property type="match status" value="1"/>
</dbReference>
<feature type="domain" description="PTS EIIA type-1" evidence="16">
    <location>
        <begin position="521"/>
        <end position="625"/>
    </location>
</feature>
<dbReference type="InterPro" id="IPR050558">
    <property type="entry name" value="PTS_Sugar-Specific_Components"/>
</dbReference>
<evidence type="ECO:0000256" key="10">
    <source>
        <dbReference type="ARBA" id="ARBA00023136"/>
    </source>
</evidence>
<keyword evidence="4" id="KW-0762">Sugar transport</keyword>
<dbReference type="Pfam" id="PF00358">
    <property type="entry name" value="PTS_EIIA_1"/>
    <property type="match status" value="1"/>
</dbReference>
<dbReference type="PANTHER" id="PTHR30175:SF4">
    <property type="entry name" value="PTS SYSTEM TREHALOSE-SPECIFIC EIIBC COMPONENT"/>
    <property type="match status" value="1"/>
</dbReference>
<dbReference type="RefSeq" id="WP_024624927.1">
    <property type="nucleotide sequence ID" value="NZ_AYGX02000040.1"/>
</dbReference>
<organism evidence="19 20">
    <name type="scientific">Lactiplantibacillus fabifermentans DSM 21115</name>
    <dbReference type="NCBI Taxonomy" id="1413187"/>
    <lineage>
        <taxon>Bacteria</taxon>
        <taxon>Bacillati</taxon>
        <taxon>Bacillota</taxon>
        <taxon>Bacilli</taxon>
        <taxon>Lactobacillales</taxon>
        <taxon>Lactobacillaceae</taxon>
        <taxon>Lactiplantibacillus</taxon>
    </lineage>
</organism>
<evidence type="ECO:0000256" key="1">
    <source>
        <dbReference type="ARBA" id="ARBA00004651"/>
    </source>
</evidence>
<proteinExistence type="predicted"/>
<evidence type="ECO:0000256" key="7">
    <source>
        <dbReference type="ARBA" id="ARBA00022692"/>
    </source>
</evidence>
<feature type="transmembrane region" description="Helical" evidence="15">
    <location>
        <begin position="345"/>
        <end position="368"/>
    </location>
</feature>
<dbReference type="GO" id="GO:0090589">
    <property type="term" value="F:protein-phosphocysteine-trehalose phosphotransferase system transporter activity"/>
    <property type="evidence" value="ECO:0007669"/>
    <property type="project" value="TreeGrafter"/>
</dbReference>
<keyword evidence="2" id="KW-0813">Transport</keyword>
<evidence type="ECO:0000256" key="11">
    <source>
        <dbReference type="ARBA" id="ARBA00044053"/>
    </source>
</evidence>
<dbReference type="InterPro" id="IPR018113">
    <property type="entry name" value="PTrfase_EIIB_Cys"/>
</dbReference>
<evidence type="ECO:0000256" key="4">
    <source>
        <dbReference type="ARBA" id="ARBA00022597"/>
    </source>
</evidence>
<evidence type="ECO:0000256" key="14">
    <source>
        <dbReference type="PROSITE-ProRule" id="PRU00421"/>
    </source>
</evidence>
<dbReference type="SUPFAM" id="SSF55604">
    <property type="entry name" value="Glucose permease domain IIB"/>
    <property type="match status" value="1"/>
</dbReference>